<name>A0A4S3J883_9EURO</name>
<proteinExistence type="predicted"/>
<sequence length="429" mass="47996">MSLNSVPPPAYEEIDSSHLAPPYYGLGQSHFFRSTTSLTLDPSPVVDGKRSLLLIYIHGFMGSEASFQNFPKHVHDLLSITLCETHVVYTKVYPRYKTRGAMHIARDQFSQWLSPHESSNLDVILLGHSLGGIVAAEVALLSIGNRIKHRILGLVNFDVPFLGLHPRVVATGIRGLFRRRPDEITQYDGSLPTEGLGIPDANQTFDPDFANDTHLAQWTGWNGARHFISKYSDHLSRSLIRYFFSYYDHAGCVNKYPELIRRHRKLLELEAIDEWSSPGSTDNRIRFVNYYTTSTGSMKSKSYDDLGPSVLAEKIDTALRELEKQETTDDGAGLDHERSGGNAAIPKSLRKFCYLPKDSIKGRDDLWIPVLMEGVDEVVGHQSMFLPRNMSYDKLVGDTAARIESWIHDDLTTRALLAGGTFKSAVVGG</sequence>
<dbReference type="RefSeq" id="XP_033422943.1">
    <property type="nucleotide sequence ID" value="XM_033574925.1"/>
</dbReference>
<dbReference type="SUPFAM" id="SSF53474">
    <property type="entry name" value="alpha/beta-Hydrolases"/>
    <property type="match status" value="1"/>
</dbReference>
<dbReference type="EMBL" id="QUQM01000005">
    <property type="protein sequence ID" value="KAA8643581.1"/>
    <property type="molecule type" value="Genomic_DNA"/>
</dbReference>
<dbReference type="Proteomes" id="UP000308092">
    <property type="component" value="Unassembled WGS sequence"/>
</dbReference>
<dbReference type="Gene3D" id="3.40.50.1820">
    <property type="entry name" value="alpha/beta hydrolase"/>
    <property type="match status" value="1"/>
</dbReference>
<organism evidence="2 3">
    <name type="scientific">Aspergillus tanneri</name>
    <dbReference type="NCBI Taxonomy" id="1220188"/>
    <lineage>
        <taxon>Eukaryota</taxon>
        <taxon>Fungi</taxon>
        <taxon>Dikarya</taxon>
        <taxon>Ascomycota</taxon>
        <taxon>Pezizomycotina</taxon>
        <taxon>Eurotiomycetes</taxon>
        <taxon>Eurotiomycetidae</taxon>
        <taxon>Eurotiales</taxon>
        <taxon>Aspergillaceae</taxon>
        <taxon>Aspergillus</taxon>
        <taxon>Aspergillus subgen. Circumdati</taxon>
    </lineage>
</organism>
<reference evidence="1 4" key="2">
    <citation type="submission" date="2019-08" db="EMBL/GenBank/DDBJ databases">
        <title>The genome sequence of a newly discovered highly antifungal drug resistant Aspergillus species, Aspergillus tanneri NIH 1004.</title>
        <authorList>
            <person name="Mounaud S."/>
            <person name="Singh I."/>
            <person name="Joardar V."/>
            <person name="Pakala S."/>
            <person name="Pakala S."/>
            <person name="Venepally P."/>
            <person name="Chung J.K."/>
            <person name="Losada L."/>
            <person name="Nierman W.C."/>
        </authorList>
    </citation>
    <scope>NUCLEOTIDE SEQUENCE [LARGE SCALE GENOMIC DNA]</scope>
    <source>
        <strain evidence="1 4">NIH1004</strain>
    </source>
</reference>
<evidence type="ECO:0000313" key="4">
    <source>
        <dbReference type="Proteomes" id="UP000324241"/>
    </source>
</evidence>
<dbReference type="EMBL" id="SOSA01000453">
    <property type="protein sequence ID" value="THC91052.1"/>
    <property type="molecule type" value="Genomic_DNA"/>
</dbReference>
<reference evidence="2 3" key="1">
    <citation type="submission" date="2019-03" db="EMBL/GenBank/DDBJ databases">
        <title>The genome sequence of a newly discovered highly antifungal drug resistant Aspergillus species, Aspergillus tanneri NIH 1004.</title>
        <authorList>
            <person name="Mounaud S."/>
            <person name="Singh I."/>
            <person name="Joardar V."/>
            <person name="Pakala S."/>
            <person name="Pakala S."/>
            <person name="Venepally P."/>
            <person name="Hoover J."/>
            <person name="Nierman W."/>
            <person name="Chung J."/>
            <person name="Losada L."/>
        </authorList>
    </citation>
    <scope>NUCLEOTIDE SEQUENCE [LARGE SCALE GENOMIC DNA]</scope>
    <source>
        <strain evidence="2 3">NIH1004</strain>
    </source>
</reference>
<dbReference type="GeneID" id="54333052"/>
<comment type="caution">
    <text evidence="2">The sequence shown here is derived from an EMBL/GenBank/DDBJ whole genome shotgun (WGS) entry which is preliminary data.</text>
</comment>
<protein>
    <recommendedName>
        <fullName evidence="5">AB hydrolase-1 domain-containing protein</fullName>
    </recommendedName>
</protein>
<dbReference type="PANTHER" id="PTHR47842">
    <property type="entry name" value="EXPRESSED PROTEIN"/>
    <property type="match status" value="1"/>
</dbReference>
<keyword evidence="3" id="KW-1185">Reference proteome</keyword>
<gene>
    <name evidence="1" type="ORF">ATNIH1004_010350</name>
    <name evidence="2" type="ORF">EYZ11_009492</name>
</gene>
<accession>A0A4S3J883</accession>
<evidence type="ECO:0008006" key="5">
    <source>
        <dbReference type="Google" id="ProtNLM"/>
    </source>
</evidence>
<dbReference type="STRING" id="1220188.A0A4S3J883"/>
<dbReference type="VEuPathDB" id="FungiDB:EYZ11_009492"/>
<dbReference type="PANTHER" id="PTHR47842:SF3">
    <property type="entry name" value="DUF676 DOMAIN-CONTAINING PROTEIN"/>
    <property type="match status" value="1"/>
</dbReference>
<dbReference type="InterPro" id="IPR029058">
    <property type="entry name" value="AB_hydrolase_fold"/>
</dbReference>
<dbReference type="Proteomes" id="UP000324241">
    <property type="component" value="Unassembled WGS sequence"/>
</dbReference>
<evidence type="ECO:0000313" key="2">
    <source>
        <dbReference type="EMBL" id="THC91052.1"/>
    </source>
</evidence>
<dbReference type="AlphaFoldDB" id="A0A4S3J883"/>
<dbReference type="OrthoDB" id="3248508at2759"/>
<evidence type="ECO:0000313" key="3">
    <source>
        <dbReference type="Proteomes" id="UP000308092"/>
    </source>
</evidence>
<evidence type="ECO:0000313" key="1">
    <source>
        <dbReference type="EMBL" id="KAA8643581.1"/>
    </source>
</evidence>